<evidence type="ECO:0000313" key="5">
    <source>
        <dbReference type="EMBL" id="KAL3866592.1"/>
    </source>
</evidence>
<gene>
    <name evidence="5" type="ORF">ACJMK2_043879</name>
</gene>
<feature type="region of interest" description="Disordered" evidence="3">
    <location>
        <begin position="386"/>
        <end position="540"/>
    </location>
</feature>
<evidence type="ECO:0000313" key="6">
    <source>
        <dbReference type="Proteomes" id="UP001634394"/>
    </source>
</evidence>
<dbReference type="CDD" id="cd21080">
    <property type="entry name" value="DHD_Skor"/>
    <property type="match status" value="1"/>
</dbReference>
<feature type="region of interest" description="Disordered" evidence="3">
    <location>
        <begin position="254"/>
        <end position="277"/>
    </location>
</feature>
<dbReference type="Gene3D" id="3.10.260.20">
    <property type="entry name" value="Ski"/>
    <property type="match status" value="1"/>
</dbReference>
<reference evidence="5 6" key="1">
    <citation type="submission" date="2024-11" db="EMBL/GenBank/DDBJ databases">
        <title>Chromosome-level genome assembly of the freshwater bivalve Anodonta woodiana.</title>
        <authorList>
            <person name="Chen X."/>
        </authorList>
    </citation>
    <scope>NUCLEOTIDE SEQUENCE [LARGE SCALE GENOMIC DNA]</scope>
    <source>
        <strain evidence="5">MN2024</strain>
        <tissue evidence="5">Gills</tissue>
    </source>
</reference>
<name>A0ABD3VYB8_SINWO</name>
<feature type="compositionally biased region" description="Acidic residues" evidence="3">
    <location>
        <begin position="447"/>
        <end position="456"/>
    </location>
</feature>
<dbReference type="PANTHER" id="PTHR10005:SF26">
    <property type="entry name" value="CORL"/>
    <property type="match status" value="1"/>
</dbReference>
<feature type="domain" description="c-SKI SMAD4-binding" evidence="4">
    <location>
        <begin position="159"/>
        <end position="251"/>
    </location>
</feature>
<dbReference type="InterPro" id="IPR003380">
    <property type="entry name" value="SKI/SNO/DAC"/>
</dbReference>
<feature type="compositionally biased region" description="Acidic residues" evidence="3">
    <location>
        <begin position="464"/>
        <end position="476"/>
    </location>
</feature>
<protein>
    <recommendedName>
        <fullName evidence="4">c-SKI SMAD4-binding domain-containing protein</fullName>
    </recommendedName>
</protein>
<dbReference type="Proteomes" id="UP001634394">
    <property type="component" value="Unassembled WGS sequence"/>
</dbReference>
<proteinExistence type="inferred from homology"/>
<feature type="region of interest" description="Disordered" evidence="3">
    <location>
        <begin position="1"/>
        <end position="27"/>
    </location>
</feature>
<dbReference type="EMBL" id="JBJQND010000009">
    <property type="protein sequence ID" value="KAL3866592.1"/>
    <property type="molecule type" value="Genomic_DNA"/>
</dbReference>
<dbReference type="SMART" id="SM01046">
    <property type="entry name" value="c-SKI_SMAD_bind"/>
    <property type="match status" value="1"/>
</dbReference>
<dbReference type="InterPro" id="IPR014890">
    <property type="entry name" value="c-SKI_SMAD4-bd_dom"/>
</dbReference>
<feature type="compositionally biased region" description="Basic and acidic residues" evidence="3">
    <location>
        <begin position="10"/>
        <end position="27"/>
    </location>
</feature>
<dbReference type="Gene3D" id="3.10.390.10">
    <property type="entry name" value="SAND domain-like"/>
    <property type="match status" value="1"/>
</dbReference>
<dbReference type="InterPro" id="IPR009061">
    <property type="entry name" value="DNA-bd_dom_put_sf"/>
</dbReference>
<dbReference type="InterPro" id="IPR010919">
    <property type="entry name" value="SAND-like_dom_sf"/>
</dbReference>
<keyword evidence="6" id="KW-1185">Reference proteome</keyword>
<dbReference type="InterPro" id="IPR037000">
    <property type="entry name" value="Ski_DNA-bd_sf"/>
</dbReference>
<feature type="coiled-coil region" evidence="2">
    <location>
        <begin position="553"/>
        <end position="616"/>
    </location>
</feature>
<accession>A0ABD3VYB8</accession>
<dbReference type="SUPFAM" id="SSF46955">
    <property type="entry name" value="Putative DNA-binding domain"/>
    <property type="match status" value="1"/>
</dbReference>
<dbReference type="Pfam" id="PF08782">
    <property type="entry name" value="c-SKI_SMAD_bind"/>
    <property type="match status" value="1"/>
</dbReference>
<dbReference type="FunFam" id="3.10.260.20:FF:000003">
    <property type="entry name" value="SKI family transcriptional corepressor 1 homolog-B-like"/>
    <property type="match status" value="1"/>
</dbReference>
<dbReference type="AlphaFoldDB" id="A0ABD3VYB8"/>
<evidence type="ECO:0000256" key="3">
    <source>
        <dbReference type="SAM" id="MobiDB-lite"/>
    </source>
</evidence>
<feature type="compositionally biased region" description="Polar residues" evidence="3">
    <location>
        <begin position="386"/>
        <end position="400"/>
    </location>
</feature>
<organism evidence="5 6">
    <name type="scientific">Sinanodonta woodiana</name>
    <name type="common">Chinese pond mussel</name>
    <name type="synonym">Anodonta woodiana</name>
    <dbReference type="NCBI Taxonomy" id="1069815"/>
    <lineage>
        <taxon>Eukaryota</taxon>
        <taxon>Metazoa</taxon>
        <taxon>Spiralia</taxon>
        <taxon>Lophotrochozoa</taxon>
        <taxon>Mollusca</taxon>
        <taxon>Bivalvia</taxon>
        <taxon>Autobranchia</taxon>
        <taxon>Heteroconchia</taxon>
        <taxon>Palaeoheterodonta</taxon>
        <taxon>Unionida</taxon>
        <taxon>Unionoidea</taxon>
        <taxon>Unionidae</taxon>
        <taxon>Unioninae</taxon>
        <taxon>Sinanodonta</taxon>
    </lineage>
</organism>
<evidence type="ECO:0000256" key="2">
    <source>
        <dbReference type="SAM" id="Coils"/>
    </source>
</evidence>
<dbReference type="PANTHER" id="PTHR10005">
    <property type="entry name" value="SKI ONCOGENE-RELATED"/>
    <property type="match status" value="1"/>
</dbReference>
<dbReference type="SUPFAM" id="SSF63763">
    <property type="entry name" value="SAND domain-like"/>
    <property type="match status" value="1"/>
</dbReference>
<feature type="compositionally biased region" description="Basic and acidic residues" evidence="3">
    <location>
        <begin position="500"/>
        <end position="538"/>
    </location>
</feature>
<keyword evidence="2" id="KW-0175">Coiled coil</keyword>
<comment type="similarity">
    <text evidence="1">Belongs to the SKI family.</text>
</comment>
<comment type="caution">
    <text evidence="5">The sequence shown here is derived from an EMBL/GenBank/DDBJ whole genome shotgun (WGS) entry which is preliminary data.</text>
</comment>
<dbReference type="Pfam" id="PF02437">
    <property type="entry name" value="Ski_Sno_DHD"/>
    <property type="match status" value="1"/>
</dbReference>
<sequence>MNQEISAHSSPKEDHFRPDEMSTKGTEECEVTLPVNKAEKVSADSLQSYHYRQNQVSTVLLQGIPIVCLFIDGKERLCLAQISNTLLKDFSYNEIHNRRVALGVTCVQCTPVQLEILRRAGAMPISSRRCGMITKREAERLVKSFLEDNAPPKLPENFCFDVYHKCGWGGRGKFEPSRYNSSRAKCIKCDSCNLYFSPNKFIFHFHRTPDGKYNHPDAANFNSWRRHLLLATGHDHDELAHAWEDVKAMFNGGSRKRMSGPVSKSISNGSDLLKKPKMNNTETMSVTKPRYPNPFPSYSLFSVQGKSYPYASISTPNHMGFNFIGKEANCIDSPKTMNLANSHWRAQSDIFIPSYDMLWVNQFNMRSRATYRPDIYAEPALNSFRSHNTGAVSPSISTNSSDDEESLSPRQNSGGNLQGSFEDRNERLSAFRPVFKSGSNDDKNSDKEDENSDIDVLDSHGPEDFIEENQEKEEENEKVQVNQDDGHSASDSVLSTDVAENVKNDNTVKENPENRISDPQKSDKDTTLNPTEKEERDTIGTNFYLEKLAAMTKDELQDQLKREMDMRQQIEADIRKMRETFHEEASKEKSYRDEMLQQLQIVKDSLCNELEQERKARFTLQQKLKEAHDALHSFSCKMFATQQCEECAVKESTIQPR</sequence>
<dbReference type="InterPro" id="IPR023216">
    <property type="entry name" value="Tscrpt_reg_SKI_SnoN"/>
</dbReference>
<feature type="compositionally biased region" description="Polar residues" evidence="3">
    <location>
        <begin position="408"/>
        <end position="419"/>
    </location>
</feature>
<evidence type="ECO:0000256" key="1">
    <source>
        <dbReference type="ARBA" id="ARBA00009513"/>
    </source>
</evidence>
<evidence type="ECO:0000259" key="4">
    <source>
        <dbReference type="SMART" id="SM01046"/>
    </source>
</evidence>